<dbReference type="Proteomes" id="UP001323798">
    <property type="component" value="Chromosome"/>
</dbReference>
<dbReference type="SUPFAM" id="SSF141571">
    <property type="entry name" value="Pentapeptide repeat-like"/>
    <property type="match status" value="1"/>
</dbReference>
<evidence type="ECO:0008006" key="3">
    <source>
        <dbReference type="Google" id="ProtNLM"/>
    </source>
</evidence>
<dbReference type="EMBL" id="CP139368">
    <property type="protein sequence ID" value="WPR91272.1"/>
    <property type="molecule type" value="Genomic_DNA"/>
</dbReference>
<sequence length="220" mass="23536">MSARRVGEPQEPRVSAPDLPERLHEVDALKAGDDVIQARISGLRGDVDAARATVSESVVADADVGRLDLTLARLTDVEITDLRAMELVASRGSWRNVRITGGRIGALDLGRAELYSVELRGVRIDYLALSEADASDVLIADCVIGTLDLPSAKLSRVRFEGVRADEVDTRELRSTHVDLRGLDAVAYTSPAGLRGATLASRQVELLAADLASALGIDVRD</sequence>
<organism evidence="1 2">
    <name type="scientific">Microbacterium rhizosphaerae</name>
    <dbReference type="NCBI Taxonomy" id="1678237"/>
    <lineage>
        <taxon>Bacteria</taxon>
        <taxon>Bacillati</taxon>
        <taxon>Actinomycetota</taxon>
        <taxon>Actinomycetes</taxon>
        <taxon>Micrococcales</taxon>
        <taxon>Microbacteriaceae</taxon>
        <taxon>Microbacterium</taxon>
    </lineage>
</organism>
<dbReference type="Gene3D" id="2.160.20.80">
    <property type="entry name" value="E3 ubiquitin-protein ligase SopA"/>
    <property type="match status" value="1"/>
</dbReference>
<protein>
    <recommendedName>
        <fullName evidence="3">Pentapeptide repeat-containing protein</fullName>
    </recommendedName>
</protein>
<dbReference type="RefSeq" id="WP_320943973.1">
    <property type="nucleotide sequence ID" value="NZ_BAABEU010000007.1"/>
</dbReference>
<gene>
    <name evidence="1" type="ORF">SM116_08325</name>
</gene>
<reference evidence="1 2" key="1">
    <citation type="submission" date="2023-11" db="EMBL/GenBank/DDBJ databases">
        <title>Genome sequence of Microbacterium rhizosphaerae KACC 19337.</title>
        <authorList>
            <person name="Choi H."/>
            <person name="Kim S."/>
            <person name="Kim Y."/>
            <person name="Kwon S.-W."/>
            <person name="Heo J."/>
        </authorList>
    </citation>
    <scope>NUCLEOTIDE SEQUENCE [LARGE SCALE GENOMIC DNA]</scope>
    <source>
        <strain evidence="1 2">KACC 19337</strain>
    </source>
</reference>
<evidence type="ECO:0000313" key="2">
    <source>
        <dbReference type="Proteomes" id="UP001323798"/>
    </source>
</evidence>
<accession>A0ABZ0SPI2</accession>
<proteinExistence type="predicted"/>
<evidence type="ECO:0000313" key="1">
    <source>
        <dbReference type="EMBL" id="WPR91272.1"/>
    </source>
</evidence>
<name>A0ABZ0SPI2_9MICO</name>
<keyword evidence="2" id="KW-1185">Reference proteome</keyword>